<dbReference type="PANTHER" id="PTHR34980">
    <property type="entry name" value="INNER MEMBRANE PROTEIN-RELATED-RELATED"/>
    <property type="match status" value="1"/>
</dbReference>
<dbReference type="InterPro" id="IPR008523">
    <property type="entry name" value="DUF805"/>
</dbReference>
<dbReference type="Proteomes" id="UP000199672">
    <property type="component" value="Unassembled WGS sequence"/>
</dbReference>
<dbReference type="Pfam" id="PF05656">
    <property type="entry name" value="DUF805"/>
    <property type="match status" value="1"/>
</dbReference>
<keyword evidence="2" id="KW-1133">Transmembrane helix</keyword>
<evidence type="ECO:0000313" key="4">
    <source>
        <dbReference type="Proteomes" id="UP000199672"/>
    </source>
</evidence>
<dbReference type="AlphaFoldDB" id="A0A1I1JMS9"/>
<feature type="transmembrane region" description="Helical" evidence="2">
    <location>
        <begin position="25"/>
        <end position="46"/>
    </location>
</feature>
<protein>
    <submittedName>
        <fullName evidence="3">Uncharacterized membrane protein YhaH, DUF805 family</fullName>
    </submittedName>
</protein>
<dbReference type="OrthoDB" id="9812349at2"/>
<reference evidence="4" key="1">
    <citation type="submission" date="2016-10" db="EMBL/GenBank/DDBJ databases">
        <authorList>
            <person name="Varghese N."/>
            <person name="Submissions S."/>
        </authorList>
    </citation>
    <scope>NUCLEOTIDE SEQUENCE [LARGE SCALE GENOMIC DNA]</scope>
    <source>
        <strain evidence="4">CGMCC 1.10370</strain>
    </source>
</reference>
<evidence type="ECO:0000256" key="1">
    <source>
        <dbReference type="SAM" id="MobiDB-lite"/>
    </source>
</evidence>
<accession>A0A1I1JMS9</accession>
<dbReference type="PANTHER" id="PTHR34980:SF2">
    <property type="entry name" value="INNER MEMBRANE PROTEIN YHAH-RELATED"/>
    <property type="match status" value="1"/>
</dbReference>
<dbReference type="GO" id="GO:0005886">
    <property type="term" value="C:plasma membrane"/>
    <property type="evidence" value="ECO:0007669"/>
    <property type="project" value="TreeGrafter"/>
</dbReference>
<feature type="transmembrane region" description="Helical" evidence="2">
    <location>
        <begin position="52"/>
        <end position="70"/>
    </location>
</feature>
<dbReference type="EMBL" id="FOMH01000001">
    <property type="protein sequence ID" value="SFC49685.1"/>
    <property type="molecule type" value="Genomic_DNA"/>
</dbReference>
<gene>
    <name evidence="3" type="ORF">SAMN05216297_10130</name>
</gene>
<dbReference type="STRING" id="739143.SAMN05216297_10130"/>
<dbReference type="RefSeq" id="WP_091489665.1">
    <property type="nucleotide sequence ID" value="NZ_FOMH01000001.1"/>
</dbReference>
<proteinExistence type="predicted"/>
<keyword evidence="2" id="KW-0812">Transmembrane</keyword>
<name>A0A1I1JMS9_9FLAO</name>
<evidence type="ECO:0000313" key="3">
    <source>
        <dbReference type="EMBL" id="SFC49685.1"/>
    </source>
</evidence>
<evidence type="ECO:0000256" key="2">
    <source>
        <dbReference type="SAM" id="Phobius"/>
    </source>
</evidence>
<feature type="compositionally biased region" description="Basic and acidic residues" evidence="1">
    <location>
        <begin position="108"/>
        <end position="123"/>
    </location>
</feature>
<keyword evidence="4" id="KW-1185">Reference proteome</keyword>
<sequence>MLEMYKKVVFENYANFNGRARRKEFWTVVLVNVIISVILSLVLGIISSSLAMLAYIFSLAVLIPSIAVGVRRMHDVGKSGWFILIPLYDIYLAAMEGQKGPNQYGADPKSELEDLKEIGKDLN</sequence>
<keyword evidence="2" id="KW-0472">Membrane</keyword>
<feature type="region of interest" description="Disordered" evidence="1">
    <location>
        <begin position="101"/>
        <end position="123"/>
    </location>
</feature>
<organism evidence="3 4">
    <name type="scientific">Flavobacterium phragmitis</name>
    <dbReference type="NCBI Taxonomy" id="739143"/>
    <lineage>
        <taxon>Bacteria</taxon>
        <taxon>Pseudomonadati</taxon>
        <taxon>Bacteroidota</taxon>
        <taxon>Flavobacteriia</taxon>
        <taxon>Flavobacteriales</taxon>
        <taxon>Flavobacteriaceae</taxon>
        <taxon>Flavobacterium</taxon>
    </lineage>
</organism>